<dbReference type="OrthoDB" id="14556at10239"/>
<dbReference type="GeneID" id="14515956"/>
<dbReference type="RefSeq" id="YP_007348939.1">
    <property type="nucleotide sequence ID" value="NC_020082.1"/>
</dbReference>
<dbReference type="Proteomes" id="UP000010365">
    <property type="component" value="Segment"/>
</dbReference>
<protein>
    <recommendedName>
        <fullName evidence="3">Tail tube protein</fullName>
    </recommendedName>
</protein>
<dbReference type="EMBL" id="AB767244">
    <property type="protein sequence ID" value="BAM68847.1"/>
    <property type="molecule type" value="Genomic_DNA"/>
</dbReference>
<sequence length="134" mass="14367">MAFENFSNDNTVITVNGRSITDWGQQDPPISMAPIDPASVVRRGVGGNAVRLDRKNPGARVTLYLNPGSSDAAYLRGLFNSKSNITFTYTQIGTAENTINTEGAIVNVGERGRGGASSITDEQFMFEFNSGTTI</sequence>
<accession>L0MXZ3</accession>
<reference evidence="1 2" key="1">
    <citation type="journal article" date="2013" name="Genome Announc.">
        <title>Complete Genome Sequence of a Novel Myovirus Which Infects Atypical Strains of Edwardsiella tarda.</title>
        <authorList>
            <person name="Yasuike M."/>
            <person name="Sugaya E."/>
            <person name="Nakamura Y."/>
            <person name="Shigenobu Y."/>
            <person name="Kawato Y."/>
            <person name="Kai W."/>
            <person name="Nagai S."/>
            <person name="Fujiwara A."/>
            <person name="Sano M."/>
            <person name="Kobayashi T."/>
            <person name="Nakai T."/>
        </authorList>
    </citation>
    <scope>NUCLEOTIDE SEQUENCE [LARGE SCALE GENOMIC DNA]</scope>
</reference>
<evidence type="ECO:0000313" key="2">
    <source>
        <dbReference type="Proteomes" id="UP000010365"/>
    </source>
</evidence>
<evidence type="ECO:0000313" key="1">
    <source>
        <dbReference type="EMBL" id="BAM68847.1"/>
    </source>
</evidence>
<name>L0MXZ3_9CAUD</name>
<evidence type="ECO:0008006" key="3">
    <source>
        <dbReference type="Google" id="ProtNLM"/>
    </source>
</evidence>
<keyword evidence="2" id="KW-1185">Reference proteome</keyword>
<organism evidence="1 2">
    <name type="scientific">Edwardsiella phage MSW-3</name>
    <dbReference type="NCBI Taxonomy" id="1264700"/>
    <lineage>
        <taxon>Viruses</taxon>
        <taxon>Duplodnaviria</taxon>
        <taxon>Heunggongvirae</taxon>
        <taxon>Uroviricota</taxon>
        <taxon>Caudoviricetes</taxon>
        <taxon>Yokohamavirus</taxon>
        <taxon>Yokohamavirus MSW3</taxon>
    </lineage>
</organism>
<proteinExistence type="predicted"/>
<dbReference type="KEGG" id="vg:14515956"/>